<dbReference type="EMBL" id="BAUU01000012">
    <property type="protein sequence ID" value="GAE30531.1"/>
    <property type="molecule type" value="Genomic_DNA"/>
</dbReference>
<dbReference type="InterPro" id="IPR020314">
    <property type="entry name" value="Uncharacterised_YpzA"/>
</dbReference>
<evidence type="ECO:0000313" key="2">
    <source>
        <dbReference type="Proteomes" id="UP000018895"/>
    </source>
</evidence>
<dbReference type="Proteomes" id="UP000018895">
    <property type="component" value="Unassembled WGS sequence"/>
</dbReference>
<dbReference type="OrthoDB" id="2695555at2"/>
<evidence type="ECO:0000313" key="1">
    <source>
        <dbReference type="EMBL" id="GAE30531.1"/>
    </source>
</evidence>
<protein>
    <recommendedName>
        <fullName evidence="3">Cytosolic protein</fullName>
    </recommendedName>
</protein>
<gene>
    <name evidence="1" type="ORF">JCM9152_1939</name>
</gene>
<accession>W4QEP9</accession>
<organism evidence="1 2">
    <name type="scientific">Halalkalibacter hemicellulosilyticusJCM 9152</name>
    <dbReference type="NCBI Taxonomy" id="1236971"/>
    <lineage>
        <taxon>Bacteria</taxon>
        <taxon>Bacillati</taxon>
        <taxon>Bacillota</taxon>
        <taxon>Bacilli</taxon>
        <taxon>Bacillales</taxon>
        <taxon>Bacillaceae</taxon>
        <taxon>Halalkalibacter</taxon>
    </lineage>
</organism>
<comment type="caution">
    <text evidence="1">The sequence shown here is derived from an EMBL/GenBank/DDBJ whole genome shotgun (WGS) entry which is preliminary data.</text>
</comment>
<dbReference type="Pfam" id="PF10819">
    <property type="entry name" value="DUF2564"/>
    <property type="match status" value="1"/>
</dbReference>
<dbReference type="RefSeq" id="WP_035343296.1">
    <property type="nucleotide sequence ID" value="NZ_BAUU01000012.1"/>
</dbReference>
<keyword evidence="2" id="KW-1185">Reference proteome</keyword>
<evidence type="ECO:0008006" key="3">
    <source>
        <dbReference type="Google" id="ProtNLM"/>
    </source>
</evidence>
<proteinExistence type="predicted"/>
<reference evidence="1" key="1">
    <citation type="journal article" date="2014" name="Genome Announc.">
        <title>Draft Genome Sequences of Three Alkaliphilic Bacillus Strains, Bacillus wakoensis JCM 9140T, Bacillus akibai JCM 9157T, and Bacillus hemicellulosilyticus JCM 9152T.</title>
        <authorList>
            <person name="Yuki M."/>
            <person name="Oshima K."/>
            <person name="Suda W."/>
            <person name="Oshida Y."/>
            <person name="Kitamura K."/>
            <person name="Iida T."/>
            <person name="Hattori M."/>
            <person name="Ohkuma M."/>
        </authorList>
    </citation>
    <scope>NUCLEOTIDE SEQUENCE [LARGE SCALE GENOMIC DNA]</scope>
    <source>
        <strain evidence="1">JCM 9152</strain>
    </source>
</reference>
<sequence>MASDQDYNDIKQVEMAILSAEHMVGQATRSMDEEQLQSATEAISIAKTQLRNAVAHQTGVDHTFLEMADELINKADHQLIEAMKDRQSE</sequence>
<name>W4QEP9_9BACI</name>
<dbReference type="AlphaFoldDB" id="W4QEP9"/>